<dbReference type="AlphaFoldDB" id="A0A411WRE9"/>
<name>A0A411WRE9_9GAMM</name>
<dbReference type="RefSeq" id="WP_130593668.1">
    <property type="nucleotide sequence ID" value="NZ_CP034752.1"/>
</dbReference>
<accession>A0A411WRE9</accession>
<sequence length="94" mass="10288">MRDLLDADRRLVLLRSITDCGGKANESILQTCLDSYGHPVSRDEVRTHLSWLDENRLVSLTSIAGCLVASLTGRGQDVCEGRVTVPGVKRPRPA</sequence>
<dbReference type="OrthoDB" id="7855192at2"/>
<keyword evidence="2" id="KW-1185">Reference proteome</keyword>
<dbReference type="EMBL" id="CP034752">
    <property type="protein sequence ID" value="QBH98747.1"/>
    <property type="molecule type" value="Genomic_DNA"/>
</dbReference>
<dbReference type="KEGG" id="prag:EKN56_10485"/>
<protein>
    <submittedName>
        <fullName evidence="1">ArsR family transcriptional regulator</fullName>
    </submittedName>
</protein>
<proteinExistence type="predicted"/>
<reference evidence="1 2" key="1">
    <citation type="submission" date="2019-03" db="EMBL/GenBank/DDBJ databases">
        <title>Pragia sp. nov. isolated from the gut tract of Carduelis flavirostris.</title>
        <authorList>
            <person name="Ge Y."/>
        </authorList>
    </citation>
    <scope>NUCLEOTIDE SEQUENCE [LARGE SCALE GENOMIC DNA]</scope>
    <source>
        <strain evidence="1 2">CF-458</strain>
    </source>
</reference>
<organism evidence="1 2">
    <name type="scientific">Limnobaculum zhutongyuii</name>
    <dbReference type="NCBI Taxonomy" id="2498113"/>
    <lineage>
        <taxon>Bacteria</taxon>
        <taxon>Pseudomonadati</taxon>
        <taxon>Pseudomonadota</taxon>
        <taxon>Gammaproteobacteria</taxon>
        <taxon>Enterobacterales</taxon>
        <taxon>Budviciaceae</taxon>
        <taxon>Limnobaculum</taxon>
    </lineage>
</organism>
<evidence type="ECO:0000313" key="1">
    <source>
        <dbReference type="EMBL" id="QBH98747.1"/>
    </source>
</evidence>
<gene>
    <name evidence="1" type="ORF">EKN56_10485</name>
</gene>
<dbReference type="Proteomes" id="UP000293154">
    <property type="component" value="Chromosome"/>
</dbReference>
<evidence type="ECO:0000313" key="2">
    <source>
        <dbReference type="Proteomes" id="UP000293154"/>
    </source>
</evidence>